<gene>
    <name evidence="1" type="ORF">FJD37_18950</name>
</gene>
<organism evidence="1 2">
    <name type="scientific">Pseudomonas saxonica</name>
    <dbReference type="NCBI Taxonomy" id="2600598"/>
    <lineage>
        <taxon>Bacteria</taxon>
        <taxon>Pseudomonadati</taxon>
        <taxon>Pseudomonadota</taxon>
        <taxon>Gammaproteobacteria</taxon>
        <taxon>Pseudomonadales</taxon>
        <taxon>Pseudomonadaceae</taxon>
        <taxon>Pseudomonas</taxon>
    </lineage>
</organism>
<dbReference type="AlphaFoldDB" id="A0A5C5PU33"/>
<evidence type="ECO:0000313" key="2">
    <source>
        <dbReference type="Proteomes" id="UP000317901"/>
    </source>
</evidence>
<dbReference type="Proteomes" id="UP000317901">
    <property type="component" value="Unassembled WGS sequence"/>
</dbReference>
<sequence length="81" mass="8840">MEVLTSAQLELIEGFFETSSNTGHPVTFGNIEEKFELNVNPILAPLTLAEIIDIIGGDGGKSGPDDEISYQRFLNAYNSLH</sequence>
<protein>
    <submittedName>
        <fullName evidence="1">Uncharacterized protein</fullName>
    </submittedName>
</protein>
<dbReference type="RefSeq" id="WP_146426952.1">
    <property type="nucleotide sequence ID" value="NZ_VFIP01000045.1"/>
</dbReference>
<dbReference type="EMBL" id="VFIP01000045">
    <property type="protein sequence ID" value="TWR85725.1"/>
    <property type="molecule type" value="Genomic_DNA"/>
</dbReference>
<proteinExistence type="predicted"/>
<reference evidence="1 2" key="1">
    <citation type="submission" date="2019-06" db="EMBL/GenBank/DDBJ databases">
        <title>Pseudomonas bimorpha sp. nov. isolated from bovine raw milk and skim milk concentrate.</title>
        <authorList>
            <person name="Hofmann K."/>
            <person name="Huptas C."/>
            <person name="Doll E."/>
            <person name="Scherer S."/>
            <person name="Wenning M."/>
        </authorList>
    </citation>
    <scope>NUCLEOTIDE SEQUENCE [LARGE SCALE GENOMIC DNA]</scope>
    <source>
        <strain evidence="1 2">DSM 108990</strain>
    </source>
</reference>
<accession>A0A5C5PU33</accession>
<comment type="caution">
    <text evidence="1">The sequence shown here is derived from an EMBL/GenBank/DDBJ whole genome shotgun (WGS) entry which is preliminary data.</text>
</comment>
<evidence type="ECO:0000313" key="1">
    <source>
        <dbReference type="EMBL" id="TWR85725.1"/>
    </source>
</evidence>
<name>A0A5C5PU33_9PSED</name>